<reference evidence="2" key="1">
    <citation type="journal article" date="2013" name="Genetics">
        <title>The draft genome and transcriptome of Panagrellus redivivus are shaped by the harsh demands of a free-living lifestyle.</title>
        <authorList>
            <person name="Srinivasan J."/>
            <person name="Dillman A.R."/>
            <person name="Macchietto M.G."/>
            <person name="Heikkinen L."/>
            <person name="Lakso M."/>
            <person name="Fracchia K.M."/>
            <person name="Antoshechkin I."/>
            <person name="Mortazavi A."/>
            <person name="Wong G."/>
            <person name="Sternberg P.W."/>
        </authorList>
    </citation>
    <scope>NUCLEOTIDE SEQUENCE [LARGE SCALE GENOMIC DNA]</scope>
    <source>
        <strain evidence="2">MT8872</strain>
    </source>
</reference>
<evidence type="ECO:0000256" key="1">
    <source>
        <dbReference type="SAM" id="MobiDB-lite"/>
    </source>
</evidence>
<evidence type="ECO:0000313" key="2">
    <source>
        <dbReference type="Proteomes" id="UP000492821"/>
    </source>
</evidence>
<organism evidence="2 3">
    <name type="scientific">Panagrellus redivivus</name>
    <name type="common">Microworm</name>
    <dbReference type="NCBI Taxonomy" id="6233"/>
    <lineage>
        <taxon>Eukaryota</taxon>
        <taxon>Metazoa</taxon>
        <taxon>Ecdysozoa</taxon>
        <taxon>Nematoda</taxon>
        <taxon>Chromadorea</taxon>
        <taxon>Rhabditida</taxon>
        <taxon>Tylenchina</taxon>
        <taxon>Panagrolaimomorpha</taxon>
        <taxon>Panagrolaimoidea</taxon>
        <taxon>Panagrolaimidae</taxon>
        <taxon>Panagrellus</taxon>
    </lineage>
</organism>
<dbReference type="AlphaFoldDB" id="A0A7E4ZYS6"/>
<sequence length="280" mass="31622">VTPSKKLKVDREYIDLENSPMSIVLERTEPSLEAGNSDEPLWLRTSSDESSDPKPKAIKRRLPTDAVANDKSTPRRHPIRARRSRLSDASSASSSSSTPPHHHRVHDCPTCRCRNVRSPRAASNGPSDEIREVMQYFNDYFDEAEPTANEVEPVDLDALSSDDSSIEEDPLADMISDVEVPAEPPVPACPRCGRNCTCVPVQIPEEVALPRRRAPRRQPKMSLEDAWKALEFIDDFEMTDLPAAPPKFDDNFNMLEFRPLTKDRIKKYGYTVDFQVALYD</sequence>
<feature type="compositionally biased region" description="Low complexity" evidence="1">
    <location>
        <begin position="87"/>
        <end position="97"/>
    </location>
</feature>
<feature type="region of interest" description="Disordered" evidence="1">
    <location>
        <begin position="18"/>
        <end position="110"/>
    </location>
</feature>
<reference evidence="3" key="2">
    <citation type="submission" date="2020-10" db="UniProtKB">
        <authorList>
            <consortium name="WormBaseParasite"/>
        </authorList>
    </citation>
    <scope>IDENTIFICATION</scope>
</reference>
<protein>
    <submittedName>
        <fullName evidence="3">INCENP_ARK-bind domain-containing protein</fullName>
    </submittedName>
</protein>
<name>A0A7E4ZYS6_PANRE</name>
<accession>A0A7E4ZYS6</accession>
<proteinExistence type="predicted"/>
<keyword evidence="2" id="KW-1185">Reference proteome</keyword>
<feature type="compositionally biased region" description="Basic residues" evidence="1">
    <location>
        <begin position="74"/>
        <end position="84"/>
    </location>
</feature>
<dbReference type="WBParaSite" id="Pan_g357.t1">
    <property type="protein sequence ID" value="Pan_g357.t1"/>
    <property type="gene ID" value="Pan_g357"/>
</dbReference>
<dbReference type="Proteomes" id="UP000492821">
    <property type="component" value="Unassembled WGS sequence"/>
</dbReference>
<evidence type="ECO:0000313" key="3">
    <source>
        <dbReference type="WBParaSite" id="Pan_g357.t1"/>
    </source>
</evidence>